<name>A0A6L2NWZ3_TANCI</name>
<dbReference type="AlphaFoldDB" id="A0A6L2NWZ3"/>
<protein>
    <submittedName>
        <fullName evidence="6">WAT1-related protein At2g39510-like</fullName>
    </submittedName>
</protein>
<dbReference type="GO" id="GO:0016020">
    <property type="term" value="C:membrane"/>
    <property type="evidence" value="ECO:0007669"/>
    <property type="project" value="InterPro"/>
</dbReference>
<organism evidence="6">
    <name type="scientific">Tanacetum cinerariifolium</name>
    <name type="common">Dalmatian daisy</name>
    <name type="synonym">Chrysanthemum cinerariifolium</name>
    <dbReference type="NCBI Taxonomy" id="118510"/>
    <lineage>
        <taxon>Eukaryota</taxon>
        <taxon>Viridiplantae</taxon>
        <taxon>Streptophyta</taxon>
        <taxon>Embryophyta</taxon>
        <taxon>Tracheophyta</taxon>
        <taxon>Spermatophyta</taxon>
        <taxon>Magnoliopsida</taxon>
        <taxon>eudicotyledons</taxon>
        <taxon>Gunneridae</taxon>
        <taxon>Pentapetalae</taxon>
        <taxon>asterids</taxon>
        <taxon>campanulids</taxon>
        <taxon>Asterales</taxon>
        <taxon>Asteraceae</taxon>
        <taxon>Asteroideae</taxon>
        <taxon>Anthemideae</taxon>
        <taxon>Anthemidinae</taxon>
        <taxon>Tanacetum</taxon>
    </lineage>
</organism>
<accession>A0A6L2NWZ3</accession>
<dbReference type="InterPro" id="IPR030184">
    <property type="entry name" value="WAT1-related"/>
</dbReference>
<evidence type="ECO:0000256" key="1">
    <source>
        <dbReference type="ARBA" id="ARBA00004141"/>
    </source>
</evidence>
<evidence type="ECO:0000256" key="3">
    <source>
        <dbReference type="ARBA" id="ARBA00022989"/>
    </source>
</evidence>
<evidence type="ECO:0000256" key="5">
    <source>
        <dbReference type="SAM" id="Phobius"/>
    </source>
</evidence>
<evidence type="ECO:0000256" key="2">
    <source>
        <dbReference type="ARBA" id="ARBA00022692"/>
    </source>
</evidence>
<gene>
    <name evidence="6" type="ORF">Tci_062799</name>
</gene>
<keyword evidence="2 5" id="KW-0812">Transmembrane</keyword>
<proteinExistence type="predicted"/>
<comment type="caution">
    <text evidence="6">The sequence shown here is derived from an EMBL/GenBank/DDBJ whole genome shotgun (WGS) entry which is preliminary data.</text>
</comment>
<dbReference type="EMBL" id="BKCJ010010269">
    <property type="protein sequence ID" value="GEU90821.1"/>
    <property type="molecule type" value="Genomic_DNA"/>
</dbReference>
<reference evidence="6" key="1">
    <citation type="journal article" date="2019" name="Sci. Rep.">
        <title>Draft genome of Tanacetum cinerariifolium, the natural source of mosquito coil.</title>
        <authorList>
            <person name="Yamashiro T."/>
            <person name="Shiraishi A."/>
            <person name="Satake H."/>
            <person name="Nakayama K."/>
        </authorList>
    </citation>
    <scope>NUCLEOTIDE SEQUENCE</scope>
</reference>
<keyword evidence="3 5" id="KW-1133">Transmembrane helix</keyword>
<comment type="subcellular location">
    <subcellularLocation>
        <location evidence="1">Membrane</location>
        <topology evidence="1">Multi-pass membrane protein</topology>
    </subcellularLocation>
</comment>
<feature type="transmembrane region" description="Helical" evidence="5">
    <location>
        <begin position="18"/>
        <end position="36"/>
    </location>
</feature>
<dbReference type="PANTHER" id="PTHR31218">
    <property type="entry name" value="WAT1-RELATED PROTEIN"/>
    <property type="match status" value="1"/>
</dbReference>
<dbReference type="GO" id="GO:0022857">
    <property type="term" value="F:transmembrane transporter activity"/>
    <property type="evidence" value="ECO:0007669"/>
    <property type="project" value="InterPro"/>
</dbReference>
<sequence length="95" mass="10114">MVIVAILSSIVLSEQLNLGRVIGAAVIVAGLYLVIWGKSKDVNQSDTKGEGDQFPPANQQIPMTITATRLSKNDPDSLAIAIPPTNEMVKKINGK</sequence>
<dbReference type="SUPFAM" id="SSF103481">
    <property type="entry name" value="Multidrug resistance efflux transporter EmrE"/>
    <property type="match status" value="1"/>
</dbReference>
<dbReference type="InterPro" id="IPR037185">
    <property type="entry name" value="EmrE-like"/>
</dbReference>
<evidence type="ECO:0000256" key="4">
    <source>
        <dbReference type="ARBA" id="ARBA00023136"/>
    </source>
</evidence>
<evidence type="ECO:0000313" key="6">
    <source>
        <dbReference type="EMBL" id="GEU90821.1"/>
    </source>
</evidence>
<keyword evidence="4 5" id="KW-0472">Membrane</keyword>